<evidence type="ECO:0000256" key="1">
    <source>
        <dbReference type="SAM" id="SignalP"/>
    </source>
</evidence>
<name>A0ABS3TRK2_9PSED</name>
<accession>A0ABS3TRK2</accession>
<dbReference type="Pfam" id="PF14247">
    <property type="entry name" value="DUF4344"/>
    <property type="match status" value="1"/>
</dbReference>
<keyword evidence="1" id="KW-0732">Signal</keyword>
<protein>
    <recommendedName>
        <fullName evidence="4">Metallopeptidase</fullName>
    </recommendedName>
</protein>
<dbReference type="InterPro" id="IPR025644">
    <property type="entry name" value="DUF4344"/>
</dbReference>
<evidence type="ECO:0008006" key="4">
    <source>
        <dbReference type="Google" id="ProtNLM"/>
    </source>
</evidence>
<comment type="caution">
    <text evidence="2">The sequence shown here is derived from an EMBL/GenBank/DDBJ whole genome shotgun (WGS) entry which is preliminary data.</text>
</comment>
<sequence length="308" mass="34891">MPRPADLSSALLSAAGSIRKACAYLALLALPCATPLAAEPPSDSLPPDVARFILANTEFSLMHEMGHMLIIEYDLPVLGREEDAADQLGFLALFELYSTLPTAEVDARLLDIADYWRLEWQRPKPVRERVLAWDSHPLDEQRYYNIACLLYGSDMRRLDWVPELTELPYERALYCDREFRQARKALDWASSAYQHKAIQRRAAIQVTYGQSSGAIPDFDQLLAPLLENSNLQRLAEDMVKLFHPPRPLTVRVMACGAPDAWYNSNIGELTLCYERLAHFRDLAETLPRLQPPYAWRCPNANANTLSAC</sequence>
<gene>
    <name evidence="2" type="ORF">JFY56_13725</name>
</gene>
<organism evidence="2 3">
    <name type="scientific">Pseudomonas schmalbachii</name>
    <dbReference type="NCBI Taxonomy" id="2816993"/>
    <lineage>
        <taxon>Bacteria</taxon>
        <taxon>Pseudomonadati</taxon>
        <taxon>Pseudomonadota</taxon>
        <taxon>Gammaproteobacteria</taxon>
        <taxon>Pseudomonadales</taxon>
        <taxon>Pseudomonadaceae</taxon>
        <taxon>Pseudomonas</taxon>
    </lineage>
</organism>
<feature type="signal peptide" evidence="1">
    <location>
        <begin position="1"/>
        <end position="37"/>
    </location>
</feature>
<evidence type="ECO:0000313" key="2">
    <source>
        <dbReference type="EMBL" id="MBO3276288.1"/>
    </source>
</evidence>
<feature type="chain" id="PRO_5046543525" description="Metallopeptidase" evidence="1">
    <location>
        <begin position="38"/>
        <end position="308"/>
    </location>
</feature>
<dbReference type="EMBL" id="JAELYA010000005">
    <property type="protein sequence ID" value="MBO3276288.1"/>
    <property type="molecule type" value="Genomic_DNA"/>
</dbReference>
<proteinExistence type="predicted"/>
<evidence type="ECO:0000313" key="3">
    <source>
        <dbReference type="Proteomes" id="UP000669060"/>
    </source>
</evidence>
<dbReference type="Proteomes" id="UP000669060">
    <property type="component" value="Unassembled WGS sequence"/>
</dbReference>
<reference evidence="2 3" key="1">
    <citation type="submission" date="2020-12" db="EMBL/GenBank/DDBJ databases">
        <title>Pseudomonas schmalbachii sp. nov. isolated from millipede gut.</title>
        <authorList>
            <person name="Shelomi M."/>
        </authorList>
    </citation>
    <scope>NUCLEOTIDE SEQUENCE [LARGE SCALE GENOMIC DNA]</scope>
    <source>
        <strain evidence="2 3">Milli4</strain>
    </source>
</reference>
<keyword evidence="3" id="KW-1185">Reference proteome</keyword>